<name>A0A2T2NTD8_CORCC</name>
<dbReference type="AlphaFoldDB" id="A0A2T2NTD8"/>
<reference evidence="2 3" key="1">
    <citation type="journal article" date="2018" name="Front. Microbiol.">
        <title>Genome-Wide Analysis of Corynespora cassiicola Leaf Fall Disease Putative Effectors.</title>
        <authorList>
            <person name="Lopez D."/>
            <person name="Ribeiro S."/>
            <person name="Label P."/>
            <person name="Fumanal B."/>
            <person name="Venisse J.S."/>
            <person name="Kohler A."/>
            <person name="de Oliveira R.R."/>
            <person name="Labutti K."/>
            <person name="Lipzen A."/>
            <person name="Lail K."/>
            <person name="Bauer D."/>
            <person name="Ohm R.A."/>
            <person name="Barry K.W."/>
            <person name="Spatafora J."/>
            <person name="Grigoriev I.V."/>
            <person name="Martin F.M."/>
            <person name="Pujade-Renaud V."/>
        </authorList>
    </citation>
    <scope>NUCLEOTIDE SEQUENCE [LARGE SCALE GENOMIC DNA]</scope>
    <source>
        <strain evidence="2 3">Philippines</strain>
    </source>
</reference>
<dbReference type="Proteomes" id="UP000240883">
    <property type="component" value="Unassembled WGS sequence"/>
</dbReference>
<dbReference type="Pfam" id="PF06985">
    <property type="entry name" value="HET"/>
    <property type="match status" value="1"/>
</dbReference>
<dbReference type="EMBL" id="KZ678133">
    <property type="protein sequence ID" value="PSN68660.1"/>
    <property type="molecule type" value="Genomic_DNA"/>
</dbReference>
<feature type="domain" description="Heterokaryon incompatibility" evidence="1">
    <location>
        <begin position="25"/>
        <end position="172"/>
    </location>
</feature>
<protein>
    <submittedName>
        <fullName evidence="2">HET-domain-containing protein</fullName>
    </submittedName>
</protein>
<accession>A0A2T2NTD8</accession>
<keyword evidence="3" id="KW-1185">Reference proteome</keyword>
<dbReference type="PANTHER" id="PTHR33112">
    <property type="entry name" value="DOMAIN PROTEIN, PUTATIVE-RELATED"/>
    <property type="match status" value="1"/>
</dbReference>
<evidence type="ECO:0000259" key="1">
    <source>
        <dbReference type="Pfam" id="PF06985"/>
    </source>
</evidence>
<sequence>MPLQDMRVIHVVQSCIVHLPEGAGFVALSYVWGNEPAGQFQTLRANICSLNIPGSLDNVSLPRTITDAIIVCKKLRQPYLWVDRLCIIQDESWEIKSVQLNQMGAIYRQADFTIVGLAGDGATYGLPGVSKPRLDVQKKLKTSGIEIVESTPSLATCLDQSIWQTRGWTHQESEASTAMVYFTDYGVYGRSRQGEVADVRAEGPAQISINFMDEACYLERVEAYTKRNLTYHCDILRAFTGLLYGMYGQNTVFGLPWTDFDRAILWESTDYIKGPRESDESSIFPTWSWISSFGHIHFRDATPRGCSVAYWGRVTTGSTGTELKIAVPDKTDGSMFSRNNQPFQTQTGIALAWLNGCIRTKAPKFVQADCSYWELHDRLADAWPEYTAYWQSAFSGYEKSEIFSNADIRLATSPGRIMAHTQLSAFRLDWLCEEDDSTGNRLGRNAFLLRSNNGMVAGGIYLDRDSAKTFNSSLKPEALFLVLSTSQYPGTALMSDMLGEHSAHIPLSAPILQLQPYIMFQAAQRGQASRIV</sequence>
<dbReference type="InterPro" id="IPR010730">
    <property type="entry name" value="HET"/>
</dbReference>
<organism evidence="2 3">
    <name type="scientific">Corynespora cassiicola Philippines</name>
    <dbReference type="NCBI Taxonomy" id="1448308"/>
    <lineage>
        <taxon>Eukaryota</taxon>
        <taxon>Fungi</taxon>
        <taxon>Dikarya</taxon>
        <taxon>Ascomycota</taxon>
        <taxon>Pezizomycotina</taxon>
        <taxon>Dothideomycetes</taxon>
        <taxon>Pleosporomycetidae</taxon>
        <taxon>Pleosporales</taxon>
        <taxon>Corynesporascaceae</taxon>
        <taxon>Corynespora</taxon>
    </lineage>
</organism>
<proteinExistence type="predicted"/>
<evidence type="ECO:0000313" key="3">
    <source>
        <dbReference type="Proteomes" id="UP000240883"/>
    </source>
</evidence>
<dbReference type="STRING" id="1448308.A0A2T2NTD8"/>
<dbReference type="OrthoDB" id="2958217at2759"/>
<dbReference type="PANTHER" id="PTHR33112:SF1">
    <property type="entry name" value="HETEROKARYON INCOMPATIBILITY DOMAIN-CONTAINING PROTEIN"/>
    <property type="match status" value="1"/>
</dbReference>
<gene>
    <name evidence="2" type="ORF">BS50DRAFT_586101</name>
</gene>
<evidence type="ECO:0000313" key="2">
    <source>
        <dbReference type="EMBL" id="PSN68660.1"/>
    </source>
</evidence>